<keyword evidence="3" id="KW-1185">Reference proteome</keyword>
<evidence type="ECO:0000313" key="2">
    <source>
        <dbReference type="EMBL" id="MBB6218119.1"/>
    </source>
</evidence>
<dbReference type="PIRSF" id="PIRSF001439">
    <property type="entry name" value="CryM"/>
    <property type="match status" value="1"/>
</dbReference>
<protein>
    <submittedName>
        <fullName evidence="2">Ornithine cyclodeaminase/alanine dehydrogenase</fullName>
        <ecNumber evidence="2">1.4.1.1</ecNumber>
        <ecNumber evidence="2">4.3.1.12</ecNumber>
    </submittedName>
</protein>
<organism evidence="2 3">
    <name type="scientific">Anaerosolibacter carboniphilus</name>
    <dbReference type="NCBI Taxonomy" id="1417629"/>
    <lineage>
        <taxon>Bacteria</taxon>
        <taxon>Bacillati</taxon>
        <taxon>Bacillota</taxon>
        <taxon>Clostridia</taxon>
        <taxon>Peptostreptococcales</taxon>
        <taxon>Thermotaleaceae</taxon>
        <taxon>Anaerosolibacter</taxon>
    </lineage>
</organism>
<dbReference type="GO" id="GO:0008473">
    <property type="term" value="F:ornithine cyclodeaminase activity"/>
    <property type="evidence" value="ECO:0007669"/>
    <property type="project" value="UniProtKB-EC"/>
</dbReference>
<dbReference type="Pfam" id="PF02423">
    <property type="entry name" value="OCD_Mu_crystall"/>
    <property type="match status" value="1"/>
</dbReference>
<gene>
    <name evidence="2" type="ORF">HNQ80_004259</name>
</gene>
<dbReference type="FunFam" id="3.40.50.720:FF:000311">
    <property type="entry name" value="Ornithine cyclodeaminase"/>
    <property type="match status" value="1"/>
</dbReference>
<dbReference type="EC" id="4.3.1.12" evidence="2"/>
<dbReference type="InterPro" id="IPR003462">
    <property type="entry name" value="ODC_Mu_crystall"/>
</dbReference>
<dbReference type="Gene3D" id="3.30.1780.10">
    <property type="entry name" value="ornithine cyclodeaminase, domain 1"/>
    <property type="match status" value="1"/>
</dbReference>
<dbReference type="EC" id="1.4.1.1" evidence="2"/>
<dbReference type="PANTHER" id="PTHR13812">
    <property type="entry name" value="KETIMINE REDUCTASE MU-CRYSTALLIN"/>
    <property type="match status" value="1"/>
</dbReference>
<dbReference type="AlphaFoldDB" id="A0A841L6U9"/>
<dbReference type="PANTHER" id="PTHR13812:SF19">
    <property type="entry name" value="KETIMINE REDUCTASE MU-CRYSTALLIN"/>
    <property type="match status" value="1"/>
</dbReference>
<evidence type="ECO:0000256" key="1">
    <source>
        <dbReference type="ARBA" id="ARBA00008903"/>
    </source>
</evidence>
<dbReference type="GO" id="GO:0000286">
    <property type="term" value="F:alanine dehydrogenase activity"/>
    <property type="evidence" value="ECO:0007669"/>
    <property type="project" value="UniProtKB-EC"/>
</dbReference>
<dbReference type="InterPro" id="IPR036291">
    <property type="entry name" value="NAD(P)-bd_dom_sf"/>
</dbReference>
<dbReference type="RefSeq" id="WP_184312617.1">
    <property type="nucleotide sequence ID" value="NZ_JACHEN010000033.1"/>
</dbReference>
<proteinExistence type="inferred from homology"/>
<keyword evidence="2" id="KW-0456">Lyase</keyword>
<dbReference type="SUPFAM" id="SSF51735">
    <property type="entry name" value="NAD(P)-binding Rossmann-fold domains"/>
    <property type="match status" value="1"/>
</dbReference>
<name>A0A841L6U9_9FIRM</name>
<dbReference type="InterPro" id="IPR023401">
    <property type="entry name" value="ODC_N"/>
</dbReference>
<dbReference type="Gene3D" id="3.40.50.720">
    <property type="entry name" value="NAD(P)-binding Rossmann-like Domain"/>
    <property type="match status" value="1"/>
</dbReference>
<dbReference type="Proteomes" id="UP000579281">
    <property type="component" value="Unassembled WGS sequence"/>
</dbReference>
<reference evidence="2 3" key="1">
    <citation type="submission" date="2020-08" db="EMBL/GenBank/DDBJ databases">
        <title>Genomic Encyclopedia of Type Strains, Phase IV (KMG-IV): sequencing the most valuable type-strain genomes for metagenomic binning, comparative biology and taxonomic classification.</title>
        <authorList>
            <person name="Goeker M."/>
        </authorList>
    </citation>
    <scope>NUCLEOTIDE SEQUENCE [LARGE SCALE GENOMIC DNA]</scope>
    <source>
        <strain evidence="2 3">DSM 103526</strain>
    </source>
</reference>
<accession>A0A841L6U9</accession>
<dbReference type="GO" id="GO:0005737">
    <property type="term" value="C:cytoplasm"/>
    <property type="evidence" value="ECO:0007669"/>
    <property type="project" value="TreeGrafter"/>
</dbReference>
<comment type="caution">
    <text evidence="2">The sequence shown here is derived from an EMBL/GenBank/DDBJ whole genome shotgun (WGS) entry which is preliminary data.</text>
</comment>
<comment type="similarity">
    <text evidence="1">Belongs to the ornithine cyclodeaminase/mu-crystallin family.</text>
</comment>
<keyword evidence="2" id="KW-0560">Oxidoreductase</keyword>
<sequence length="330" mass="36410">MQKIYVLSEEDTKQLLEMDEVIEAIENVYREKSSGSGKVFPLVFHEFKRSVADMDIKSGTLDEMRVYGLKLVSWFGDNPSKGLPALSGIVMLFDKNTGLPLGTINAEHMTGMRTGAAGAIGAKYLARKNSEVMLMVGAGHQASYQIRAIQTVIKGIKKVLVYDPMKFESAERFVDRFDYKSDGIEYIPVKDLETAVRSSDIIVTATPSRKPMIMKEWVKKGTHFSCMGSDMSGKQEIDENILKVARLFADDIPQSISVGELEMGIKNGAITQEDIICEIGDVLIGKCDGRTSDDEITVFDSTGIGLQDIAAGYMAIMKAKKNNMGIEVEF</sequence>
<evidence type="ECO:0000313" key="3">
    <source>
        <dbReference type="Proteomes" id="UP000579281"/>
    </source>
</evidence>
<dbReference type="GO" id="GO:0019752">
    <property type="term" value="P:carboxylic acid metabolic process"/>
    <property type="evidence" value="ECO:0007669"/>
    <property type="project" value="UniProtKB-ARBA"/>
</dbReference>
<dbReference type="EMBL" id="JACHEN010000033">
    <property type="protein sequence ID" value="MBB6218119.1"/>
    <property type="molecule type" value="Genomic_DNA"/>
</dbReference>